<name>A0A7J0H9W4_9ERIC</name>
<gene>
    <name evidence="2" type="ORF">Acr_28g0006170</name>
</gene>
<dbReference type="AlphaFoldDB" id="A0A7J0H9W4"/>
<protein>
    <submittedName>
        <fullName evidence="2">Uncharacterized protein</fullName>
    </submittedName>
</protein>
<evidence type="ECO:0000256" key="1">
    <source>
        <dbReference type="SAM" id="MobiDB-lite"/>
    </source>
</evidence>
<dbReference type="EMBL" id="BJWL01000028">
    <property type="protein sequence ID" value="GFZ19912.1"/>
    <property type="molecule type" value="Genomic_DNA"/>
</dbReference>
<evidence type="ECO:0000313" key="3">
    <source>
        <dbReference type="Proteomes" id="UP000585474"/>
    </source>
</evidence>
<keyword evidence="3" id="KW-1185">Reference proteome</keyword>
<comment type="caution">
    <text evidence="2">The sequence shown here is derived from an EMBL/GenBank/DDBJ whole genome shotgun (WGS) entry which is preliminary data.</text>
</comment>
<accession>A0A7J0H9W4</accession>
<evidence type="ECO:0000313" key="2">
    <source>
        <dbReference type="EMBL" id="GFZ19912.1"/>
    </source>
</evidence>
<proteinExistence type="predicted"/>
<feature type="region of interest" description="Disordered" evidence="1">
    <location>
        <begin position="1"/>
        <end position="46"/>
    </location>
</feature>
<dbReference type="Proteomes" id="UP000585474">
    <property type="component" value="Unassembled WGS sequence"/>
</dbReference>
<organism evidence="2 3">
    <name type="scientific">Actinidia rufa</name>
    <dbReference type="NCBI Taxonomy" id="165716"/>
    <lineage>
        <taxon>Eukaryota</taxon>
        <taxon>Viridiplantae</taxon>
        <taxon>Streptophyta</taxon>
        <taxon>Embryophyta</taxon>
        <taxon>Tracheophyta</taxon>
        <taxon>Spermatophyta</taxon>
        <taxon>Magnoliopsida</taxon>
        <taxon>eudicotyledons</taxon>
        <taxon>Gunneridae</taxon>
        <taxon>Pentapetalae</taxon>
        <taxon>asterids</taxon>
        <taxon>Ericales</taxon>
        <taxon>Actinidiaceae</taxon>
        <taxon>Actinidia</taxon>
    </lineage>
</organism>
<feature type="compositionally biased region" description="Basic and acidic residues" evidence="1">
    <location>
        <begin position="27"/>
        <end position="40"/>
    </location>
</feature>
<sequence>MSLESGDLAFAHREEGSSAGASAETKLIPEVRKEPPHDVKVPTSENATQGLEVCKELLQIDHSLAWKMYDDGAKMA</sequence>
<reference evidence="2 3" key="1">
    <citation type="submission" date="2019-07" db="EMBL/GenBank/DDBJ databases">
        <title>De Novo Assembly of kiwifruit Actinidia rufa.</title>
        <authorList>
            <person name="Sugita-Konishi S."/>
            <person name="Sato K."/>
            <person name="Mori E."/>
            <person name="Abe Y."/>
            <person name="Kisaki G."/>
            <person name="Hamano K."/>
            <person name="Suezawa K."/>
            <person name="Otani M."/>
            <person name="Fukuda T."/>
            <person name="Manabe T."/>
            <person name="Gomi K."/>
            <person name="Tabuchi M."/>
            <person name="Akimitsu K."/>
            <person name="Kataoka I."/>
        </authorList>
    </citation>
    <scope>NUCLEOTIDE SEQUENCE [LARGE SCALE GENOMIC DNA]</scope>
    <source>
        <strain evidence="3">cv. Fuchu</strain>
    </source>
</reference>